<dbReference type="PROSITE" id="PS50977">
    <property type="entry name" value="HTH_TETR_2"/>
    <property type="match status" value="1"/>
</dbReference>
<dbReference type="PANTHER" id="PTHR43479">
    <property type="entry name" value="ACREF/ENVCD OPERON REPRESSOR-RELATED"/>
    <property type="match status" value="1"/>
</dbReference>
<dbReference type="AlphaFoldDB" id="A0A0K8MZJ7"/>
<dbReference type="Proteomes" id="UP000055060">
    <property type="component" value="Unassembled WGS sequence"/>
</dbReference>
<feature type="domain" description="HTH tetR-type" evidence="3">
    <location>
        <begin position="3"/>
        <end position="65"/>
    </location>
</feature>
<keyword evidence="1 2" id="KW-0238">DNA-binding</keyword>
<dbReference type="Pfam" id="PF00440">
    <property type="entry name" value="TetR_N"/>
    <property type="match status" value="1"/>
</dbReference>
<name>A0A0K8MZJ7_9CHLR</name>
<accession>A0A0K8MZJ7</accession>
<dbReference type="InterPro" id="IPR009057">
    <property type="entry name" value="Homeodomain-like_sf"/>
</dbReference>
<proteinExistence type="predicted"/>
<dbReference type="EMBL" id="DF967973">
    <property type="protein sequence ID" value="GAP16067.1"/>
    <property type="molecule type" value="Genomic_DNA"/>
</dbReference>
<evidence type="ECO:0000256" key="2">
    <source>
        <dbReference type="PROSITE-ProRule" id="PRU00335"/>
    </source>
</evidence>
<organism evidence="4">
    <name type="scientific">Longilinea arvoryzae</name>
    <dbReference type="NCBI Taxonomy" id="360412"/>
    <lineage>
        <taxon>Bacteria</taxon>
        <taxon>Bacillati</taxon>
        <taxon>Chloroflexota</taxon>
        <taxon>Anaerolineae</taxon>
        <taxon>Anaerolineales</taxon>
        <taxon>Anaerolineaceae</taxon>
        <taxon>Longilinea</taxon>
    </lineage>
</organism>
<evidence type="ECO:0000259" key="3">
    <source>
        <dbReference type="PROSITE" id="PS50977"/>
    </source>
</evidence>
<dbReference type="SUPFAM" id="SSF46689">
    <property type="entry name" value="Homeodomain-like"/>
    <property type="match status" value="1"/>
</dbReference>
<dbReference type="InterPro" id="IPR001647">
    <property type="entry name" value="HTH_TetR"/>
</dbReference>
<dbReference type="STRING" id="360412.LARV_03863"/>
<dbReference type="RefSeq" id="WP_075075451.1">
    <property type="nucleotide sequence ID" value="NZ_DF967973.1"/>
</dbReference>
<evidence type="ECO:0000313" key="4">
    <source>
        <dbReference type="EMBL" id="GAP16067.1"/>
    </source>
</evidence>
<dbReference type="OrthoDB" id="163058at2"/>
<dbReference type="PANTHER" id="PTHR43479:SF21">
    <property type="entry name" value="TRANSCRIPTIONAL REGULATOR, TETR FAMILY"/>
    <property type="match status" value="1"/>
</dbReference>
<sequence length="193" mass="21563">MREDRKNEIIQATIRLIQDKGSHPDAITVREICKEAGVGVGIINYYFESKDNLIAQCVQQIIGNVIAHFGEVLAPWPTTSAMGRLKYAANATVTFLYGNENISRISILSDLRNGRAGDNTEQTIAAYLPLVEAVCRERQSQRDAKQATVTMCMVLQGAFLRTERIQAELGIDMRNPEERKRYVDGLIDGLFEG</sequence>
<evidence type="ECO:0000313" key="5">
    <source>
        <dbReference type="Proteomes" id="UP000055060"/>
    </source>
</evidence>
<keyword evidence="5" id="KW-1185">Reference proteome</keyword>
<dbReference type="InterPro" id="IPR050624">
    <property type="entry name" value="HTH-type_Tx_Regulator"/>
</dbReference>
<dbReference type="GO" id="GO:0003677">
    <property type="term" value="F:DNA binding"/>
    <property type="evidence" value="ECO:0007669"/>
    <property type="project" value="UniProtKB-UniRule"/>
</dbReference>
<dbReference type="Gene3D" id="1.10.357.10">
    <property type="entry name" value="Tetracycline Repressor, domain 2"/>
    <property type="match status" value="1"/>
</dbReference>
<gene>
    <name evidence="4" type="ORF">LARV_03863</name>
</gene>
<feature type="DNA-binding region" description="H-T-H motif" evidence="2">
    <location>
        <begin position="28"/>
        <end position="47"/>
    </location>
</feature>
<reference evidence="4" key="1">
    <citation type="submission" date="2015-07" db="EMBL/GenBank/DDBJ databases">
        <title>Draft Genome Sequences of Anaerolinea thermolimosa IMO-1, Bellilinea caldifistulae GOMI-1, Leptolinea tardivitalis YMTK-2, Levilinea saccharolytica KIBI-1,Longilinea arvoryzae KOME-1, Previously Described as Members of the Anaerolineaceae (Chloroflexi).</title>
        <authorList>
            <person name="Sekiguchi Y."/>
            <person name="Ohashi A."/>
            <person name="Matsuura N."/>
            <person name="Tourlousse M.D."/>
        </authorList>
    </citation>
    <scope>NUCLEOTIDE SEQUENCE [LARGE SCALE GENOMIC DNA]</scope>
    <source>
        <strain evidence="4">KOME-1</strain>
    </source>
</reference>
<evidence type="ECO:0000256" key="1">
    <source>
        <dbReference type="ARBA" id="ARBA00023125"/>
    </source>
</evidence>
<protein>
    <submittedName>
        <fullName evidence="4">Transcriptional regulator</fullName>
    </submittedName>
</protein>